<feature type="transmembrane region" description="Helical" evidence="1">
    <location>
        <begin position="330"/>
        <end position="354"/>
    </location>
</feature>
<accession>V7PTS7</accession>
<reference evidence="2 3" key="1">
    <citation type="submission" date="2013-11" db="EMBL/GenBank/DDBJ databases">
        <title>The Genome Sequence of Plasmodium yoelii 17X.</title>
        <authorList>
            <consortium name="The Broad Institute Genomics Platform"/>
            <consortium name="The Broad Institute Genome Sequencing Center for Infectious Disease"/>
            <person name="Neafsey D."/>
            <person name="Adams J."/>
            <person name="Walker B."/>
            <person name="Young S.K."/>
            <person name="Zeng Q."/>
            <person name="Gargeya S."/>
            <person name="Fitzgerald M."/>
            <person name="Haas B."/>
            <person name="Abouelleil A."/>
            <person name="Alvarado L."/>
            <person name="Chapman S.B."/>
            <person name="Gainer-Dewar J."/>
            <person name="Goldberg J."/>
            <person name="Griggs A."/>
            <person name="Gujja S."/>
            <person name="Hansen M."/>
            <person name="Howarth C."/>
            <person name="Imamovic A."/>
            <person name="Ireland A."/>
            <person name="Larimer J."/>
            <person name="McCowan C."/>
            <person name="Murphy C."/>
            <person name="Pearson M."/>
            <person name="Poon T.W."/>
            <person name="Priest M."/>
            <person name="Roberts A."/>
            <person name="Saif S."/>
            <person name="Shea T."/>
            <person name="Sykes S."/>
            <person name="Wortman J."/>
            <person name="Nusbaum C."/>
            <person name="Birren B."/>
        </authorList>
    </citation>
    <scope>NUCLEOTIDE SEQUENCE [LARGE SCALE GENOMIC DNA]</scope>
    <source>
        <strain evidence="2 3">17X</strain>
    </source>
</reference>
<dbReference type="SMART" id="SM01411">
    <property type="entry name" value="Ephrin_rec_like"/>
    <property type="match status" value="2"/>
</dbReference>
<dbReference type="Proteomes" id="UP000018538">
    <property type="component" value="Unassembled WGS sequence"/>
</dbReference>
<feature type="transmembrane region" description="Helical" evidence="1">
    <location>
        <begin position="188"/>
        <end position="209"/>
    </location>
</feature>
<evidence type="ECO:0000313" key="2">
    <source>
        <dbReference type="EMBL" id="ETB62535.1"/>
    </source>
</evidence>
<feature type="transmembrane region" description="Helical" evidence="1">
    <location>
        <begin position="501"/>
        <end position="523"/>
    </location>
</feature>
<dbReference type="OrthoDB" id="376968at2759"/>
<dbReference type="EMBL" id="KI635731">
    <property type="protein sequence ID" value="ETB62535.1"/>
    <property type="molecule type" value="Genomic_DNA"/>
</dbReference>
<keyword evidence="3" id="KW-1185">Reference proteome</keyword>
<keyword evidence="1" id="KW-0472">Membrane</keyword>
<feature type="transmembrane region" description="Helical" evidence="1">
    <location>
        <begin position="230"/>
        <end position="250"/>
    </location>
</feature>
<sequence>MVGRAFTFVSNALNFCNYGEYFKNNKCYECGENKYSNFKNAESCFSCPPSSYNNKRASKFIHSCSCDSNYYLNYIGNKCDKCSDINSYFFCENNFNELYVDNVEYFLKHTNEINFKNYDRCSTKKDIKNIYPFMNNIFIYCKSPGVCLDTCGKCSENNEGFICNNCKENYYKNIYLKYSTCKECYNTITSIIIIIIYCFVFLIFLMTLFKYINVSLYFYHLNIYKKETIYFLHYFREFMFYLSLIFLLSFSNDLIENEQENYISNEHQNKKQKAYLQYGDLANVHYVLNIYLHNLFFDIIKVIHLNFLNYANIDCLYFLKTNSKLHTIEITVFIFFMVLFVCLTLLCNFIFLYLRRNIQKYARNIGINIINLSSSLDHCSGREDIDSVQSSNKNINKNNKKSDLKQFKKIWLYPFLFPNFCHYTYTNITFFYDNDVVDFFKNCVQIYYYQYVHIIMYMSSCFIMFIFLSGYICIGIFNYNISYYDTETLCYDNIHLKVTKFMGILIISIFCFIYYIIVFVSILRTPCSLRAEYKYKYIYGFYTFLYPHIKIKEDVYMYSSLYKDYIKNKNNIIEKNEKHCKYLEYYIYYYLNKRMDINILNIDNDVKKDADDLCRDNSDEDSLLENYGDPRMDIKYIYYRCVFISPFIPETIIQLLFIVKNINHIIHLRKNKSNDEVYNFIFENGYIEIQKTSIDRFISKAKYIFIKKFQRNYKLFKETMINIFSNLVRSIKCYKNLYIRECVAEQIKKKYKINEIDKHIVVYDENYEQSHINTFLYKLRGLNENVCTKNKQFSLLFPSIDNVVLKTKKNITEKNTQL</sequence>
<feature type="transmembrane region" description="Helical" evidence="1">
    <location>
        <begin position="454"/>
        <end position="481"/>
    </location>
</feature>
<keyword evidence="1" id="KW-1133">Transmembrane helix</keyword>
<name>V7PTS7_PLAYE</name>
<keyword evidence="1" id="KW-0812">Transmembrane</keyword>
<proteinExistence type="predicted"/>
<dbReference type="AlphaFoldDB" id="V7PTS7"/>
<evidence type="ECO:0000313" key="3">
    <source>
        <dbReference type="Proteomes" id="UP000018538"/>
    </source>
</evidence>
<protein>
    <recommendedName>
        <fullName evidence="4">Tyrosine-protein kinase ephrin type A/B receptor-like domain-containing protein</fullName>
    </recommendedName>
</protein>
<evidence type="ECO:0000256" key="1">
    <source>
        <dbReference type="SAM" id="Phobius"/>
    </source>
</evidence>
<dbReference type="Gene3D" id="2.10.50.10">
    <property type="entry name" value="Tumor Necrosis Factor Receptor, subunit A, domain 2"/>
    <property type="match status" value="1"/>
</dbReference>
<evidence type="ECO:0008006" key="4">
    <source>
        <dbReference type="Google" id="ProtNLM"/>
    </source>
</evidence>
<gene>
    <name evidence="2" type="ORF">YYC_01092</name>
</gene>
<organism evidence="2 3">
    <name type="scientific">Plasmodium yoelii 17X</name>
    <dbReference type="NCBI Taxonomy" id="1323249"/>
    <lineage>
        <taxon>Eukaryota</taxon>
        <taxon>Sar</taxon>
        <taxon>Alveolata</taxon>
        <taxon>Apicomplexa</taxon>
        <taxon>Aconoidasida</taxon>
        <taxon>Haemosporida</taxon>
        <taxon>Plasmodiidae</taxon>
        <taxon>Plasmodium</taxon>
        <taxon>Plasmodium (Vinckeia)</taxon>
    </lineage>
</organism>